<dbReference type="AlphaFoldDB" id="A0A5B7APD3"/>
<dbReference type="EC" id="2.5.1.72" evidence="4"/>
<keyword evidence="11" id="KW-0809">Transit peptide</keyword>
<dbReference type="SUPFAM" id="SSF82649">
    <property type="entry name" value="SufE/NifU"/>
    <property type="match status" value="1"/>
</dbReference>
<evidence type="ECO:0000313" key="19">
    <source>
        <dbReference type="EMBL" id="MPA58517.1"/>
    </source>
</evidence>
<dbReference type="EMBL" id="GHES01027958">
    <property type="protein sequence ID" value="MPA58517.1"/>
    <property type="molecule type" value="Transcribed_RNA"/>
</dbReference>
<dbReference type="SUPFAM" id="SSF142754">
    <property type="entry name" value="NadA-like"/>
    <property type="match status" value="1"/>
</dbReference>
<dbReference type="GO" id="GO:0034628">
    <property type="term" value="P:'de novo' NAD+ biosynthetic process from L-aspartate"/>
    <property type="evidence" value="ECO:0007669"/>
    <property type="project" value="TreeGrafter"/>
</dbReference>
<evidence type="ECO:0000259" key="18">
    <source>
        <dbReference type="Pfam" id="PF02657"/>
    </source>
</evidence>
<keyword evidence="7" id="KW-0934">Plastid</keyword>
<organism evidence="19">
    <name type="scientific">Davidia involucrata</name>
    <name type="common">Dove tree</name>
    <dbReference type="NCBI Taxonomy" id="16924"/>
    <lineage>
        <taxon>Eukaryota</taxon>
        <taxon>Viridiplantae</taxon>
        <taxon>Streptophyta</taxon>
        <taxon>Embryophyta</taxon>
        <taxon>Tracheophyta</taxon>
        <taxon>Spermatophyta</taxon>
        <taxon>Magnoliopsida</taxon>
        <taxon>eudicotyledons</taxon>
        <taxon>Gunneridae</taxon>
        <taxon>Pentapetalae</taxon>
        <taxon>asterids</taxon>
        <taxon>Cornales</taxon>
        <taxon>Nyssaceae</taxon>
        <taxon>Davidia</taxon>
    </lineage>
</organism>
<dbReference type="PANTHER" id="PTHR30573:SF0">
    <property type="entry name" value="QUINOLINATE SYNTHASE, CHLOROPLASTIC"/>
    <property type="match status" value="1"/>
</dbReference>
<keyword evidence="6" id="KW-0150">Chloroplast</keyword>
<dbReference type="FunFam" id="3.40.50.10800:FF:000008">
    <property type="entry name" value="Quinolinate synthase chloroplastic"/>
    <property type="match status" value="1"/>
</dbReference>
<proteinExistence type="inferred from homology"/>
<evidence type="ECO:0000256" key="14">
    <source>
        <dbReference type="ARBA" id="ARBA00052166"/>
    </source>
</evidence>
<evidence type="ECO:0000256" key="6">
    <source>
        <dbReference type="ARBA" id="ARBA00022528"/>
    </source>
</evidence>
<keyword evidence="13" id="KW-0411">Iron-sulfur</keyword>
<dbReference type="GO" id="GO:0051539">
    <property type="term" value="F:4 iron, 4 sulfur cluster binding"/>
    <property type="evidence" value="ECO:0007669"/>
    <property type="project" value="UniProtKB-KW"/>
</dbReference>
<evidence type="ECO:0000256" key="13">
    <source>
        <dbReference type="ARBA" id="ARBA00023014"/>
    </source>
</evidence>
<dbReference type="InterPro" id="IPR036094">
    <property type="entry name" value="NadA_sf"/>
</dbReference>
<evidence type="ECO:0000256" key="3">
    <source>
        <dbReference type="ARBA" id="ARBA00005065"/>
    </source>
</evidence>
<accession>A0A5B7APD3</accession>
<dbReference type="GO" id="GO:0009507">
    <property type="term" value="C:chloroplast"/>
    <property type="evidence" value="ECO:0007669"/>
    <property type="project" value="UniProtKB-SubCell"/>
</dbReference>
<keyword evidence="5" id="KW-0004">4Fe-4S</keyword>
<gene>
    <name evidence="19" type="ORF">Din_027958</name>
</gene>
<protein>
    <recommendedName>
        <fullName evidence="17">Quinolinate synthase, chloroplastic</fullName>
        <ecNumber evidence="4">2.5.1.72</ecNumber>
    </recommendedName>
</protein>
<evidence type="ECO:0000256" key="10">
    <source>
        <dbReference type="ARBA" id="ARBA00022723"/>
    </source>
</evidence>
<evidence type="ECO:0000256" key="7">
    <source>
        <dbReference type="ARBA" id="ARBA00022640"/>
    </source>
</evidence>
<comment type="catalytic activity">
    <reaction evidence="14">
        <text>iminosuccinate + dihydroxyacetone phosphate = quinolinate + phosphate + 2 H2O + H(+)</text>
        <dbReference type="Rhea" id="RHEA:25888"/>
        <dbReference type="ChEBI" id="CHEBI:15377"/>
        <dbReference type="ChEBI" id="CHEBI:15378"/>
        <dbReference type="ChEBI" id="CHEBI:29959"/>
        <dbReference type="ChEBI" id="CHEBI:43474"/>
        <dbReference type="ChEBI" id="CHEBI:57642"/>
        <dbReference type="ChEBI" id="CHEBI:77875"/>
        <dbReference type="EC" id="2.5.1.72"/>
    </reaction>
</comment>
<comment type="cofactor">
    <cofactor evidence="1">
        <name>[4Fe-4S] cluster</name>
        <dbReference type="ChEBI" id="CHEBI:49883"/>
    </cofactor>
</comment>
<evidence type="ECO:0000256" key="8">
    <source>
        <dbReference type="ARBA" id="ARBA00022642"/>
    </source>
</evidence>
<comment type="subcellular location">
    <subcellularLocation>
        <location evidence="2">Plastid</location>
        <location evidence="2">Chloroplast</location>
    </subcellularLocation>
</comment>
<evidence type="ECO:0000256" key="4">
    <source>
        <dbReference type="ARBA" id="ARBA00012669"/>
    </source>
</evidence>
<dbReference type="UniPathway" id="UPA00253">
    <property type="reaction ID" value="UER00327"/>
</dbReference>
<dbReference type="Pfam" id="PF02657">
    <property type="entry name" value="SufE"/>
    <property type="match status" value="1"/>
</dbReference>
<evidence type="ECO:0000256" key="1">
    <source>
        <dbReference type="ARBA" id="ARBA00001966"/>
    </source>
</evidence>
<keyword evidence="9" id="KW-0808">Transferase</keyword>
<sequence length="602" mass="65722">MGCTVQVWLDARMDGDGKLRFAADSDSEITKGFCSCLVWVLDGAAPEEVLSLKTDDLAALNIGLHGRGNSRVNTWHNVLVSMQKRTKAFVAERGGKPPGEPFPSLVITAGGIHAKGSYAEAQARFLSPDELKVQELVNVLREKKIGVVAHFYMDPEVQGVLTAAQKQWPHIHISDSLVMADSAIKMAKAGCQFITVLGVDFMSENVRAILDQAGFAKVGVYRMSNERIGCSLADAANAPAYMDYLGGASMSSPSLHVVYINTSLETKAYAHELVPTITCTSSNVVQTILQAFAQVHNLNVWYGPDSYMGANIVELFRQMTVMTDEEIAEIHPKHNRNSIRSLLPRLHYYQDGTCIVHHLFGHEVVEKINEIYCDAFLTAHLEVPGEMFSLAMEAKRRGMGVVGSTQNILDFITQRVQEALDRNVSDHLQFLLGTESGMVTSIVAEVRKLLGSVKSSSGRAEVNVEIVFPVSSDSVTRTSRSSPLGLNLGQAGEFMNVPVIPGVASGEGCSIHGGCASCPYMKMNSLSSLLKVCHHLPDDKHSLSAYEAGRFSLRTPHGKLIADVGCEPILYMRHFQATKNLPEKLVDHILHPNENGRSISFS</sequence>
<keyword evidence="8" id="KW-0662">Pyridine nucleotide biosynthesis</keyword>
<feature type="domain" description="Fe-S metabolism associated" evidence="18">
    <location>
        <begin position="2"/>
        <end position="84"/>
    </location>
</feature>
<evidence type="ECO:0000256" key="11">
    <source>
        <dbReference type="ARBA" id="ARBA00022946"/>
    </source>
</evidence>
<comment type="similarity">
    <text evidence="16">Belongs to the quinolinate synthase family. Type 1 subfamily.</text>
</comment>
<reference evidence="19" key="1">
    <citation type="submission" date="2019-08" db="EMBL/GenBank/DDBJ databases">
        <title>Reference gene set and small RNA set construction with multiple tissues from Davidia involucrata Baill.</title>
        <authorList>
            <person name="Yang H."/>
            <person name="Zhou C."/>
            <person name="Li G."/>
            <person name="Wang J."/>
            <person name="Gao P."/>
            <person name="Wang M."/>
            <person name="Wang R."/>
            <person name="Zhao Y."/>
        </authorList>
    </citation>
    <scope>NUCLEOTIDE SEQUENCE</scope>
    <source>
        <tissue evidence="19">Mixed with DoveR01_LX</tissue>
    </source>
</reference>
<evidence type="ECO:0000256" key="15">
    <source>
        <dbReference type="ARBA" id="ARBA00053152"/>
    </source>
</evidence>
<dbReference type="Gene3D" id="3.90.1010.10">
    <property type="match status" value="1"/>
</dbReference>
<evidence type="ECO:0000256" key="5">
    <source>
        <dbReference type="ARBA" id="ARBA00022485"/>
    </source>
</evidence>
<evidence type="ECO:0000256" key="16">
    <source>
        <dbReference type="ARBA" id="ARBA00061471"/>
    </source>
</evidence>
<evidence type="ECO:0000256" key="12">
    <source>
        <dbReference type="ARBA" id="ARBA00023004"/>
    </source>
</evidence>
<dbReference type="InterPro" id="IPR003473">
    <property type="entry name" value="NadA"/>
</dbReference>
<dbReference type="FunFam" id="3.40.50.10800:FF:000006">
    <property type="entry name" value="Quinolinate synthase, chloroplastic"/>
    <property type="match status" value="1"/>
</dbReference>
<dbReference type="GO" id="GO:0046872">
    <property type="term" value="F:metal ion binding"/>
    <property type="evidence" value="ECO:0007669"/>
    <property type="project" value="UniProtKB-KW"/>
</dbReference>
<evidence type="ECO:0000256" key="2">
    <source>
        <dbReference type="ARBA" id="ARBA00004229"/>
    </source>
</evidence>
<dbReference type="GO" id="GO:0008987">
    <property type="term" value="F:quinolinate synthetase A activity"/>
    <property type="evidence" value="ECO:0007669"/>
    <property type="project" value="InterPro"/>
</dbReference>
<keyword evidence="10" id="KW-0479">Metal-binding</keyword>
<evidence type="ECO:0000256" key="9">
    <source>
        <dbReference type="ARBA" id="ARBA00022679"/>
    </source>
</evidence>
<dbReference type="Gene3D" id="3.40.50.10800">
    <property type="entry name" value="NadA-like"/>
    <property type="match status" value="3"/>
</dbReference>
<dbReference type="PANTHER" id="PTHR30573">
    <property type="entry name" value="QUINOLINATE SYNTHETASE A"/>
    <property type="match status" value="1"/>
</dbReference>
<comment type="pathway">
    <text evidence="3">Cofactor biosynthesis; NAD(+) biosynthesis; quinolinate from iminoaspartate: step 1/1.</text>
</comment>
<dbReference type="Pfam" id="PF02445">
    <property type="entry name" value="NadA"/>
    <property type="match status" value="1"/>
</dbReference>
<evidence type="ECO:0000256" key="17">
    <source>
        <dbReference type="ARBA" id="ARBA00073351"/>
    </source>
</evidence>
<name>A0A5B7APD3_DAVIN</name>
<dbReference type="FunFam" id="3.40.50.10800:FF:000009">
    <property type="entry name" value="Quinolinate synthase, chloroplastic"/>
    <property type="match status" value="1"/>
</dbReference>
<dbReference type="InterPro" id="IPR003808">
    <property type="entry name" value="Fe-S_metab-assoc_dom"/>
</dbReference>
<comment type="function">
    <text evidence="15">Involved in the biosynthesis of pyridine alkaloid natural products, leading mainly to the production of anabasine, anatabine, nicotine and nornicotine, effective deterrents against herbivores with antiparasitic and pesticide properties (neurotoxins); nornicotine serves as the precursor in the synthesis of the carcinogen compound N'-nitrosonornicotine (NNN). Catalyzes the condensation of iminoaspartate with dihydroxyacetone phosphate to form quinolinate.</text>
</comment>
<keyword evidence="12" id="KW-0408">Iron</keyword>